<proteinExistence type="predicted"/>
<dbReference type="Gene3D" id="1.25.40.20">
    <property type="entry name" value="Ankyrin repeat-containing domain"/>
    <property type="match status" value="1"/>
</dbReference>
<dbReference type="InterPro" id="IPR036770">
    <property type="entry name" value="Ankyrin_rpt-contain_sf"/>
</dbReference>
<dbReference type="InterPro" id="IPR051165">
    <property type="entry name" value="Multifunctional_ANK_Repeat"/>
</dbReference>
<protein>
    <submittedName>
        <fullName evidence="6">Ankyrin-3-like isoform X2</fullName>
    </submittedName>
</protein>
<dbReference type="SUPFAM" id="SSF48403">
    <property type="entry name" value="Ankyrin repeat"/>
    <property type="match status" value="1"/>
</dbReference>
<evidence type="ECO:0000313" key="6">
    <source>
        <dbReference type="RefSeq" id="XP_026686087.1"/>
    </source>
</evidence>
<dbReference type="GeneID" id="103518521"/>
<dbReference type="AlphaFoldDB" id="A0A3Q0JC46"/>
<keyword evidence="2 3" id="KW-0040">ANK repeat</keyword>
<dbReference type="RefSeq" id="XP_026686087.1">
    <property type="nucleotide sequence ID" value="XM_026830286.1"/>
</dbReference>
<feature type="repeat" description="ANK" evidence="3">
    <location>
        <begin position="18"/>
        <end position="50"/>
    </location>
</feature>
<evidence type="ECO:0000256" key="4">
    <source>
        <dbReference type="SAM" id="Phobius"/>
    </source>
</evidence>
<keyword evidence="4" id="KW-0472">Membrane</keyword>
<accession>A0A3Q0JC46</accession>
<feature type="transmembrane region" description="Helical" evidence="4">
    <location>
        <begin position="148"/>
        <end position="169"/>
    </location>
</feature>
<gene>
    <name evidence="6" type="primary">LOC103518521</name>
</gene>
<evidence type="ECO:0000313" key="5">
    <source>
        <dbReference type="Proteomes" id="UP000079169"/>
    </source>
</evidence>
<dbReference type="Proteomes" id="UP000079169">
    <property type="component" value="Unplaced"/>
</dbReference>
<keyword evidence="1" id="KW-0677">Repeat</keyword>
<dbReference type="PANTHER" id="PTHR24123">
    <property type="entry name" value="ANKYRIN REPEAT-CONTAINING"/>
    <property type="match status" value="1"/>
</dbReference>
<dbReference type="PROSITE" id="PS50297">
    <property type="entry name" value="ANK_REP_REGION"/>
    <property type="match status" value="1"/>
</dbReference>
<reference evidence="6" key="1">
    <citation type="submission" date="2025-08" db="UniProtKB">
        <authorList>
            <consortium name="RefSeq"/>
        </authorList>
    </citation>
    <scope>IDENTIFICATION</scope>
</reference>
<dbReference type="PROSITE" id="PS50088">
    <property type="entry name" value="ANK_REPEAT"/>
    <property type="match status" value="1"/>
</dbReference>
<dbReference type="InterPro" id="IPR002110">
    <property type="entry name" value="Ankyrin_rpt"/>
</dbReference>
<keyword evidence="4" id="KW-1133">Transmembrane helix</keyword>
<name>A0A3Q0JC46_DIACI</name>
<evidence type="ECO:0000256" key="2">
    <source>
        <dbReference type="ARBA" id="ARBA00023043"/>
    </source>
</evidence>
<keyword evidence="5" id="KW-1185">Reference proteome</keyword>
<evidence type="ECO:0000256" key="3">
    <source>
        <dbReference type="PROSITE-ProRule" id="PRU00023"/>
    </source>
</evidence>
<dbReference type="Pfam" id="PF13857">
    <property type="entry name" value="Ank_5"/>
    <property type="match status" value="1"/>
</dbReference>
<evidence type="ECO:0000256" key="1">
    <source>
        <dbReference type="ARBA" id="ARBA00022737"/>
    </source>
</evidence>
<keyword evidence="4" id="KW-0812">Transmembrane</keyword>
<organism evidence="5 6">
    <name type="scientific">Diaphorina citri</name>
    <name type="common">Asian citrus psyllid</name>
    <dbReference type="NCBI Taxonomy" id="121845"/>
    <lineage>
        <taxon>Eukaryota</taxon>
        <taxon>Metazoa</taxon>
        <taxon>Ecdysozoa</taxon>
        <taxon>Arthropoda</taxon>
        <taxon>Hexapoda</taxon>
        <taxon>Insecta</taxon>
        <taxon>Pterygota</taxon>
        <taxon>Neoptera</taxon>
        <taxon>Paraneoptera</taxon>
        <taxon>Hemiptera</taxon>
        <taxon>Sternorrhyncha</taxon>
        <taxon>Psylloidea</taxon>
        <taxon>Psyllidae</taxon>
        <taxon>Diaphorininae</taxon>
        <taxon>Diaphorina</taxon>
    </lineage>
</organism>
<sequence length="173" mass="19039">MVRYLVENGANVNATTNLGYTPLHQASQQGRVLIIDLLLGAGAQPNATTNHGQTALNIAQKLGYISVIETLKIVTETTIVTTTVTTIEEKYRVVAPEAMQEVYMSDSEDEGGGEEMVAMTSSDYGKPTHAQHVYLPYYQGQMQYTRKLACPLVLLPSLLICLFMQLPLYSTSY</sequence>
<dbReference type="PANTHER" id="PTHR24123:SF141">
    <property type="entry name" value="ANKYRIN 2, ISOFORM U"/>
    <property type="match status" value="1"/>
</dbReference>